<dbReference type="AlphaFoldDB" id="A0A381YVQ6"/>
<gene>
    <name evidence="1" type="ORF">METZ01_LOCUS133411</name>
</gene>
<evidence type="ECO:0000313" key="1">
    <source>
        <dbReference type="EMBL" id="SVA80557.1"/>
    </source>
</evidence>
<protein>
    <submittedName>
        <fullName evidence="1">Uncharacterized protein</fullName>
    </submittedName>
</protein>
<proteinExistence type="predicted"/>
<accession>A0A381YVQ6</accession>
<organism evidence="1">
    <name type="scientific">marine metagenome</name>
    <dbReference type="NCBI Taxonomy" id="408172"/>
    <lineage>
        <taxon>unclassified sequences</taxon>
        <taxon>metagenomes</taxon>
        <taxon>ecological metagenomes</taxon>
    </lineage>
</organism>
<reference evidence="1" key="1">
    <citation type="submission" date="2018-05" db="EMBL/GenBank/DDBJ databases">
        <authorList>
            <person name="Lanie J.A."/>
            <person name="Ng W.-L."/>
            <person name="Kazmierczak K.M."/>
            <person name="Andrzejewski T.M."/>
            <person name="Davidsen T.M."/>
            <person name="Wayne K.J."/>
            <person name="Tettelin H."/>
            <person name="Glass J.I."/>
            <person name="Rusch D."/>
            <person name="Podicherti R."/>
            <person name="Tsui H.-C.T."/>
            <person name="Winkler M.E."/>
        </authorList>
    </citation>
    <scope>NUCLEOTIDE SEQUENCE</scope>
</reference>
<dbReference type="EMBL" id="UINC01019070">
    <property type="protein sequence ID" value="SVA80557.1"/>
    <property type="molecule type" value="Genomic_DNA"/>
</dbReference>
<sequence>MYSSSYFSSTCEEVNRPAGKESSITFQILPPTESRLGVCFSSSIFIKSINSNNFRTLSLVTFPSISNLYLAPSGSSTFMRIRFCFILEISEDLVLTLELILQILLTNRFVKIH</sequence>
<name>A0A381YVQ6_9ZZZZ</name>